<organism evidence="2 3">
    <name type="scientific">Coptis chinensis</name>
    <dbReference type="NCBI Taxonomy" id="261450"/>
    <lineage>
        <taxon>Eukaryota</taxon>
        <taxon>Viridiplantae</taxon>
        <taxon>Streptophyta</taxon>
        <taxon>Embryophyta</taxon>
        <taxon>Tracheophyta</taxon>
        <taxon>Spermatophyta</taxon>
        <taxon>Magnoliopsida</taxon>
        <taxon>Ranunculales</taxon>
        <taxon>Ranunculaceae</taxon>
        <taxon>Coptidoideae</taxon>
        <taxon>Coptis</taxon>
    </lineage>
</organism>
<comment type="caution">
    <text evidence="2">The sequence shown here is derived from an EMBL/GenBank/DDBJ whole genome shotgun (WGS) entry which is preliminary data.</text>
</comment>
<name>A0A835IXW3_9MAGN</name>
<evidence type="ECO:0000256" key="1">
    <source>
        <dbReference type="SAM" id="MobiDB-lite"/>
    </source>
</evidence>
<gene>
    <name evidence="2" type="ORF">IFM89_022398</name>
</gene>
<evidence type="ECO:0000313" key="2">
    <source>
        <dbReference type="EMBL" id="KAF9625413.1"/>
    </source>
</evidence>
<sequence>MTSLTSIISSGGSVYSFIDLAFTVSSFSQSYSHSIHSIANIEIPMEIPEDCDIIPPDVRRGPRRPKRKRIDRKHKSKPETYSLEAIVID</sequence>
<keyword evidence="3" id="KW-1185">Reference proteome</keyword>
<reference evidence="2 3" key="1">
    <citation type="submission" date="2020-10" db="EMBL/GenBank/DDBJ databases">
        <title>The Coptis chinensis genome and diversification of protoberbering-type alkaloids.</title>
        <authorList>
            <person name="Wang B."/>
            <person name="Shu S."/>
            <person name="Song C."/>
            <person name="Liu Y."/>
        </authorList>
    </citation>
    <scope>NUCLEOTIDE SEQUENCE [LARGE SCALE GENOMIC DNA]</scope>
    <source>
        <strain evidence="2">HL-2020</strain>
        <tissue evidence="2">Leaf</tissue>
    </source>
</reference>
<dbReference type="AlphaFoldDB" id="A0A835IXW3"/>
<evidence type="ECO:0000313" key="3">
    <source>
        <dbReference type="Proteomes" id="UP000631114"/>
    </source>
</evidence>
<proteinExistence type="predicted"/>
<dbReference type="Proteomes" id="UP000631114">
    <property type="component" value="Unassembled WGS sequence"/>
</dbReference>
<feature type="region of interest" description="Disordered" evidence="1">
    <location>
        <begin position="52"/>
        <end position="77"/>
    </location>
</feature>
<accession>A0A835IXW3</accession>
<dbReference type="EMBL" id="JADFTS010000001">
    <property type="protein sequence ID" value="KAF9625413.1"/>
    <property type="molecule type" value="Genomic_DNA"/>
</dbReference>
<protein>
    <submittedName>
        <fullName evidence="2">Uncharacterized protein</fullName>
    </submittedName>
</protein>
<feature type="compositionally biased region" description="Basic residues" evidence="1">
    <location>
        <begin position="61"/>
        <end position="76"/>
    </location>
</feature>